<dbReference type="SFLD" id="SFLDG01386">
    <property type="entry name" value="main_SPASM_domain-containing"/>
    <property type="match status" value="1"/>
</dbReference>
<comment type="cofactor">
    <cofactor evidence="1">
        <name>[4Fe-4S] cluster</name>
        <dbReference type="ChEBI" id="CHEBI:49883"/>
    </cofactor>
</comment>
<evidence type="ECO:0000256" key="5">
    <source>
        <dbReference type="ARBA" id="ARBA00023014"/>
    </source>
</evidence>
<keyword evidence="4" id="KW-0408">Iron</keyword>
<reference evidence="7 8" key="1">
    <citation type="submission" date="2020-09" db="EMBL/GenBank/DDBJ databases">
        <title>Biosynthesis of the nuclear factor of activated T cells inhibitor NFAT-133 and its congeners in Streptomyces pactum.</title>
        <authorList>
            <person name="Zhou W."/>
            <person name="Posri P."/>
            <person name="Abugrain M.E."/>
            <person name="Weisberg A.J."/>
            <person name="Chang J.H."/>
            <person name="Mahmud T."/>
        </authorList>
    </citation>
    <scope>NUCLEOTIDE SEQUENCE [LARGE SCALE GENOMIC DNA]</scope>
    <source>
        <strain evidence="7 8">ATCC 27456</strain>
    </source>
</reference>
<dbReference type="EMBL" id="JACYXC010000001">
    <property type="protein sequence ID" value="MBH5338470.1"/>
    <property type="molecule type" value="Genomic_DNA"/>
</dbReference>
<evidence type="ECO:0000256" key="1">
    <source>
        <dbReference type="ARBA" id="ARBA00001966"/>
    </source>
</evidence>
<dbReference type="SUPFAM" id="SSF102114">
    <property type="entry name" value="Radical SAM enzymes"/>
    <property type="match status" value="1"/>
</dbReference>
<dbReference type="PANTHER" id="PTHR43273">
    <property type="entry name" value="ANAEROBIC SULFATASE-MATURATING ENZYME HOMOLOG ASLB-RELATED"/>
    <property type="match status" value="1"/>
</dbReference>
<evidence type="ECO:0000256" key="4">
    <source>
        <dbReference type="ARBA" id="ARBA00023004"/>
    </source>
</evidence>
<sequence length="455" mass="49713">MTAIPLTLHRDRFDAGRVRALRRGDHLLVMDRVSGRWVTVDAPTGQLLPLVASAPHRLPEQVRGPVGELRALLLERGIGVLGSERRFEQLNTVILKLTNACNYACSYCYDYETFERAVVLSRDTAVSALTQALDLAERDLWVILHGGEPMLVWQLVEELVTTGRLLAAERGKRVRFAGQSNLSRLNDDIVEFSLRHGIAWGVSIDGGPDLHDHFRVDHQGRGTYVHFARALERYPSFVRGCGVMSTITAANQGRLSELARHFRDLGMASWDWSLFQPIGRGRDQQATFALDPEVLVTAWGELFDAVEAGEFDGFPVLPVKKYLDNFIAGPGGNMCMRPECGAGRDLLSISSDGSVEACDCIDPTGPLAGLGSVGEGLSAARDSEVAARIRSRDLSGTECAKCIWYGVCGGTCLAHAPALDAVWPEACAVALCAFDRISYSLANSPRLLDYQRSLG</sequence>
<organism evidence="7 8">
    <name type="scientific">Streptomyces pactum</name>
    <dbReference type="NCBI Taxonomy" id="68249"/>
    <lineage>
        <taxon>Bacteria</taxon>
        <taxon>Bacillati</taxon>
        <taxon>Actinomycetota</taxon>
        <taxon>Actinomycetes</taxon>
        <taxon>Kitasatosporales</taxon>
        <taxon>Streptomycetaceae</taxon>
        <taxon>Streptomyces</taxon>
    </lineage>
</organism>
<evidence type="ECO:0000256" key="3">
    <source>
        <dbReference type="ARBA" id="ARBA00022723"/>
    </source>
</evidence>
<dbReference type="CDD" id="cd01335">
    <property type="entry name" value="Radical_SAM"/>
    <property type="match status" value="1"/>
</dbReference>
<dbReference type="Pfam" id="PF04055">
    <property type="entry name" value="Radical_SAM"/>
    <property type="match status" value="1"/>
</dbReference>
<keyword evidence="8" id="KW-1185">Reference proteome</keyword>
<name>A0ABS0NTE9_9ACTN</name>
<keyword evidence="3" id="KW-0479">Metal-binding</keyword>
<keyword evidence="5" id="KW-0411">Iron-sulfur</keyword>
<dbReference type="SFLD" id="SFLDG01384">
    <property type="entry name" value="thioether_bond_formation_requi"/>
    <property type="match status" value="1"/>
</dbReference>
<protein>
    <submittedName>
        <fullName evidence="7">SPASM domain-containing protein</fullName>
    </submittedName>
</protein>
<dbReference type="PANTHER" id="PTHR43273:SF8">
    <property type="entry name" value="RADICAL SAM DOMAIN PROTEIN"/>
    <property type="match status" value="1"/>
</dbReference>
<dbReference type="SFLD" id="SFLDG01067">
    <property type="entry name" value="SPASM/twitch_domain_containing"/>
    <property type="match status" value="1"/>
</dbReference>
<evidence type="ECO:0000313" key="8">
    <source>
        <dbReference type="Proteomes" id="UP000807371"/>
    </source>
</evidence>
<proteinExistence type="predicted"/>
<keyword evidence="2" id="KW-0949">S-adenosyl-L-methionine</keyword>
<gene>
    <name evidence="7" type="ORF">IHE55_28250</name>
</gene>
<dbReference type="SFLD" id="SFLDS00029">
    <property type="entry name" value="Radical_SAM"/>
    <property type="match status" value="1"/>
</dbReference>
<evidence type="ECO:0000259" key="6">
    <source>
        <dbReference type="Pfam" id="PF04055"/>
    </source>
</evidence>
<dbReference type="InterPro" id="IPR013785">
    <property type="entry name" value="Aldolase_TIM"/>
</dbReference>
<comment type="caution">
    <text evidence="7">The sequence shown here is derived from an EMBL/GenBank/DDBJ whole genome shotgun (WGS) entry which is preliminary data.</text>
</comment>
<dbReference type="Gene3D" id="3.20.20.70">
    <property type="entry name" value="Aldolase class I"/>
    <property type="match status" value="1"/>
</dbReference>
<dbReference type="InterPro" id="IPR007197">
    <property type="entry name" value="rSAM"/>
</dbReference>
<evidence type="ECO:0000256" key="2">
    <source>
        <dbReference type="ARBA" id="ARBA00022691"/>
    </source>
</evidence>
<evidence type="ECO:0000313" key="7">
    <source>
        <dbReference type="EMBL" id="MBH5338470.1"/>
    </source>
</evidence>
<feature type="domain" description="Radical SAM core" evidence="6">
    <location>
        <begin position="96"/>
        <end position="237"/>
    </location>
</feature>
<dbReference type="InterPro" id="IPR023867">
    <property type="entry name" value="Sulphatase_maturase_rSAM"/>
</dbReference>
<dbReference type="Proteomes" id="UP000807371">
    <property type="component" value="Unassembled WGS sequence"/>
</dbReference>
<dbReference type="InterPro" id="IPR058240">
    <property type="entry name" value="rSAM_sf"/>
</dbReference>
<dbReference type="NCBIfam" id="TIGR04085">
    <property type="entry name" value="rSAM_more_4Fe4S"/>
    <property type="match status" value="1"/>
</dbReference>
<dbReference type="InterPro" id="IPR023885">
    <property type="entry name" value="4Fe4S-binding_SPASM_dom"/>
</dbReference>
<accession>A0ABS0NTE9</accession>
<dbReference type="RefSeq" id="WP_197991626.1">
    <property type="nucleotide sequence ID" value="NZ_JACYXC010000001.1"/>
</dbReference>